<keyword evidence="2" id="KW-0378">Hydrolase</keyword>
<dbReference type="GO" id="GO:0008422">
    <property type="term" value="F:beta-glucosidase activity"/>
    <property type="evidence" value="ECO:0007669"/>
    <property type="project" value="TreeGrafter"/>
</dbReference>
<feature type="signal peptide" evidence="5">
    <location>
        <begin position="1"/>
        <end position="23"/>
    </location>
</feature>
<dbReference type="InterPro" id="IPR017853">
    <property type="entry name" value="GH"/>
</dbReference>
<comment type="caution">
    <text evidence="6">The sequence shown here is derived from an EMBL/GenBank/DDBJ whole genome shotgun (WGS) entry which is preliminary data.</text>
</comment>
<evidence type="ECO:0000256" key="4">
    <source>
        <dbReference type="RuleBase" id="RU003690"/>
    </source>
</evidence>
<dbReference type="GO" id="GO:0005975">
    <property type="term" value="P:carbohydrate metabolic process"/>
    <property type="evidence" value="ECO:0007669"/>
    <property type="project" value="InterPro"/>
</dbReference>
<evidence type="ECO:0000256" key="5">
    <source>
        <dbReference type="SAM" id="SignalP"/>
    </source>
</evidence>
<dbReference type="Gene3D" id="3.20.20.80">
    <property type="entry name" value="Glycosidases"/>
    <property type="match status" value="1"/>
</dbReference>
<accession>A0A835JMD5</accession>
<dbReference type="OrthoDB" id="65569at2759"/>
<keyword evidence="7" id="KW-1185">Reference proteome</keyword>
<dbReference type="SUPFAM" id="SSF51445">
    <property type="entry name" value="(Trans)glycosidases"/>
    <property type="match status" value="1"/>
</dbReference>
<name>A0A835JMD5_9ROSI</name>
<sequence>MATSLGWPFSGMLFLIICLLASAKLVTPTTDTNASTYFNRTSFPENFMFGVASSSYQVATLNLTRVMLEVTEVRVYGKILLDLSQVSLSLSLFLIMNFKLSERIAGGTNALVANDFFNRYESDLGTLKDLHMDAFRFSINWARLLPSGNISQVNQYGIDFYNKVINESIENGLNPLPLLRNIQFLYRSHVLRVNFTGLEPFVTIFHWDSPQALEDKYEGFLNDQIVNDFRDYADLCFREFGDRVKYWITLNEPQKFSSAGYDSGDFAPGRCSNWVNETYCKKGNSSTEPYIVAHHLLLSHAAAVKTYKEKYQASQNGKIGITLNTPWFEPYSNSTDDHDAAKRSLDFTLGWFLNPITYGDYPASMRELVKERLPKFSSQDEVNVAFDFVGLNYYTAYYAENTNPADPDRLRYQTDSNVDVKAKKDGVSLGPQAGATWQYVYPEGIQYLLNHIKDDYKDPIIYITENGYSRVLAKLSESETLDDSPRITFHFNHLQNVLKSINDYGVKVKGYFAWTFTDDFEFTDGYTIGFGLVHINRQNGGRNEAYRRLHRRSTQVIPREPTDQNKEGGSWVTLAYPDNSKDLKHIFPVTWNSIDDDVKVFLEQLNSASDLIRIKTKPGVVQAPSWILFKSNGITFTVTSVKTVLSFITLEFLGKCA</sequence>
<dbReference type="InterPro" id="IPR001360">
    <property type="entry name" value="Glyco_hydro_1"/>
</dbReference>
<dbReference type="EMBL" id="JADGMS010000011">
    <property type="protein sequence ID" value="KAF9672071.1"/>
    <property type="molecule type" value="Genomic_DNA"/>
</dbReference>
<keyword evidence="3" id="KW-0326">Glycosidase</keyword>
<comment type="similarity">
    <text evidence="1 4">Belongs to the glycosyl hydrolase 1 family.</text>
</comment>
<dbReference type="Proteomes" id="UP000657918">
    <property type="component" value="Chromosome 11"/>
</dbReference>
<reference evidence="6 7" key="1">
    <citation type="submission" date="2020-10" db="EMBL/GenBank/DDBJ databases">
        <title>Plant Genome Project.</title>
        <authorList>
            <person name="Zhang R.-G."/>
        </authorList>
    </citation>
    <scope>NUCLEOTIDE SEQUENCE [LARGE SCALE GENOMIC DNA]</scope>
    <source>
        <strain evidence="6">FAFU-HL-1</strain>
        <tissue evidence="6">Leaf</tissue>
    </source>
</reference>
<dbReference type="PRINTS" id="PR00131">
    <property type="entry name" value="GLHYDRLASE1"/>
</dbReference>
<dbReference type="FunFam" id="3.20.20.80:FF:000020">
    <property type="entry name" value="Beta-glucosidase 12"/>
    <property type="match status" value="1"/>
</dbReference>
<dbReference type="PANTHER" id="PTHR10353:SF323">
    <property type="entry name" value="LINAMARASE"/>
    <property type="match status" value="1"/>
</dbReference>
<evidence type="ECO:0000256" key="2">
    <source>
        <dbReference type="ARBA" id="ARBA00022801"/>
    </source>
</evidence>
<keyword evidence="5" id="KW-0732">Signal</keyword>
<proteinExistence type="inferred from homology"/>
<evidence type="ECO:0000313" key="7">
    <source>
        <dbReference type="Proteomes" id="UP000657918"/>
    </source>
</evidence>
<evidence type="ECO:0000256" key="1">
    <source>
        <dbReference type="ARBA" id="ARBA00010838"/>
    </source>
</evidence>
<dbReference type="AlphaFoldDB" id="A0A835JMD5"/>
<evidence type="ECO:0000256" key="3">
    <source>
        <dbReference type="ARBA" id="ARBA00023295"/>
    </source>
</evidence>
<protein>
    <submittedName>
        <fullName evidence="6">Uncharacterized protein</fullName>
    </submittedName>
</protein>
<feature type="chain" id="PRO_5032497119" evidence="5">
    <location>
        <begin position="24"/>
        <end position="657"/>
    </location>
</feature>
<evidence type="ECO:0000313" key="6">
    <source>
        <dbReference type="EMBL" id="KAF9672071.1"/>
    </source>
</evidence>
<dbReference type="Pfam" id="PF00232">
    <property type="entry name" value="Glyco_hydro_1"/>
    <property type="match status" value="2"/>
</dbReference>
<gene>
    <name evidence="6" type="ORF">SADUNF_Sadunf11G0002400</name>
</gene>
<dbReference type="PANTHER" id="PTHR10353">
    <property type="entry name" value="GLYCOSYL HYDROLASE"/>
    <property type="match status" value="1"/>
</dbReference>
<organism evidence="6 7">
    <name type="scientific">Salix dunnii</name>
    <dbReference type="NCBI Taxonomy" id="1413687"/>
    <lineage>
        <taxon>Eukaryota</taxon>
        <taxon>Viridiplantae</taxon>
        <taxon>Streptophyta</taxon>
        <taxon>Embryophyta</taxon>
        <taxon>Tracheophyta</taxon>
        <taxon>Spermatophyta</taxon>
        <taxon>Magnoliopsida</taxon>
        <taxon>eudicotyledons</taxon>
        <taxon>Gunneridae</taxon>
        <taxon>Pentapetalae</taxon>
        <taxon>rosids</taxon>
        <taxon>fabids</taxon>
        <taxon>Malpighiales</taxon>
        <taxon>Salicaceae</taxon>
        <taxon>Saliceae</taxon>
        <taxon>Salix</taxon>
    </lineage>
</organism>